<evidence type="ECO:0000313" key="17">
    <source>
        <dbReference type="Proteomes" id="UP000288246"/>
    </source>
</evidence>
<dbReference type="SUPFAM" id="SSF47384">
    <property type="entry name" value="Homodimeric domain of signal transducing histidine kinase"/>
    <property type="match status" value="1"/>
</dbReference>
<sequence length="558" mass="58195">MTVPPSSPSSPSPGPPVTDPAPPAVPGPTASSSAPPVPSEDEPDTPGSARPTRPTSLRARWDAVPLVHRLVGIITVLVGLGLVLAGVVSATLLGGTMVGQVDEKLESEGLSLAQQQLDSLTPFGSTLAPSDYYVRVQVGGFENVSPPSRSARLRYGVPVVPDLTAAQATARRGEPFTVRSTTDDSRWRAVAYPLTVEGATGSVVVALPLGDVQSTVKRMVLVLVVSGVGIVLLGALAGAWAVRRSLRPLREIESTAAAIAAGDLSRRVPPAPEQTEVGRLSAALNGMLTQIEQAFAARTASEARMRRFVADASHELRTPLAAIRGYGELYRMGALREPAQVDETMRRIEDSATRMGGLVDDLLALARLDENRPLRREPVDLTVLAADAVSDLHALDPSRTARLVPLVAGAPSGPHLVLGEEPRLQQVVANLVGNVVQHTPPGTPVELAVGTAPDGQAVLEVRDHGPGIDPEHAARVFERFYRVDASRGRDSGGAGLGMAIVAAIVTAHGGTVGLAETDGGGTTVRVVLPAARAEDPEPGPPVPSRGSTMARPDHRREA</sequence>
<evidence type="ECO:0000256" key="11">
    <source>
        <dbReference type="ARBA" id="ARBA00023136"/>
    </source>
</evidence>
<dbReference type="FunFam" id="1.10.287.130:FF:000001">
    <property type="entry name" value="Two-component sensor histidine kinase"/>
    <property type="match status" value="1"/>
</dbReference>
<dbReference type="PANTHER" id="PTHR45436:SF5">
    <property type="entry name" value="SENSOR HISTIDINE KINASE TRCS"/>
    <property type="match status" value="1"/>
</dbReference>
<keyword evidence="9 13" id="KW-1133">Transmembrane helix</keyword>
<dbReference type="Gene3D" id="1.10.287.130">
    <property type="match status" value="1"/>
</dbReference>
<dbReference type="EMBL" id="BHYL01000031">
    <property type="protein sequence ID" value="GCD18811.1"/>
    <property type="molecule type" value="Genomic_DNA"/>
</dbReference>
<dbReference type="PROSITE" id="PS50885">
    <property type="entry name" value="HAMP"/>
    <property type="match status" value="1"/>
</dbReference>
<dbReference type="Proteomes" id="UP000288246">
    <property type="component" value="Unassembled WGS sequence"/>
</dbReference>
<keyword evidence="17" id="KW-1185">Reference proteome</keyword>
<proteinExistence type="predicted"/>
<dbReference type="CDD" id="cd06225">
    <property type="entry name" value="HAMP"/>
    <property type="match status" value="1"/>
</dbReference>
<evidence type="ECO:0000256" key="2">
    <source>
        <dbReference type="ARBA" id="ARBA00001968"/>
    </source>
</evidence>
<keyword evidence="11 13" id="KW-0472">Membrane</keyword>
<dbReference type="AlphaFoldDB" id="A0A401UVU8"/>
<reference evidence="16 17" key="1">
    <citation type="submission" date="2018-11" db="EMBL/GenBank/DDBJ databases">
        <title>Draft genome sequence of Cellulomonas takizawaensis strain TKZ-21.</title>
        <authorList>
            <person name="Yamamura H."/>
            <person name="Hayashi T."/>
            <person name="Hamada M."/>
            <person name="Serisawa Y."/>
            <person name="Matsuyama K."/>
            <person name="Nakagawa Y."/>
            <person name="Otoguro M."/>
            <person name="Yanagida F."/>
            <person name="Hayakawa M."/>
        </authorList>
    </citation>
    <scope>NUCLEOTIDE SEQUENCE [LARGE SCALE GENOMIC DNA]</scope>
    <source>
        <strain evidence="16 17">TKZ-21</strain>
    </source>
</reference>
<feature type="region of interest" description="Disordered" evidence="12">
    <location>
        <begin position="530"/>
        <end position="558"/>
    </location>
</feature>
<dbReference type="PANTHER" id="PTHR45436">
    <property type="entry name" value="SENSOR HISTIDINE KINASE YKOH"/>
    <property type="match status" value="1"/>
</dbReference>
<comment type="cofactor">
    <cofactor evidence="2">
        <name>a divalent metal cation</name>
        <dbReference type="ChEBI" id="CHEBI:60240"/>
    </cofactor>
</comment>
<dbReference type="CDD" id="cd00075">
    <property type="entry name" value="HATPase"/>
    <property type="match status" value="1"/>
</dbReference>
<dbReference type="Gene3D" id="3.30.565.10">
    <property type="entry name" value="Histidine kinase-like ATPase, C-terminal domain"/>
    <property type="match status" value="1"/>
</dbReference>
<dbReference type="GO" id="GO:0005509">
    <property type="term" value="F:calcium ion binding"/>
    <property type="evidence" value="ECO:0007669"/>
    <property type="project" value="UniProtKB-ARBA"/>
</dbReference>
<protein>
    <recommendedName>
        <fullName evidence="4">histidine kinase</fullName>
        <ecNumber evidence="4">2.7.13.3</ecNumber>
    </recommendedName>
</protein>
<keyword evidence="7 13" id="KW-0812">Transmembrane</keyword>
<evidence type="ECO:0000259" key="15">
    <source>
        <dbReference type="PROSITE" id="PS50885"/>
    </source>
</evidence>
<evidence type="ECO:0000259" key="14">
    <source>
        <dbReference type="PROSITE" id="PS50109"/>
    </source>
</evidence>
<evidence type="ECO:0000256" key="7">
    <source>
        <dbReference type="ARBA" id="ARBA00022692"/>
    </source>
</evidence>
<dbReference type="SMART" id="SM00388">
    <property type="entry name" value="HisKA"/>
    <property type="match status" value="1"/>
</dbReference>
<evidence type="ECO:0000256" key="9">
    <source>
        <dbReference type="ARBA" id="ARBA00022989"/>
    </source>
</evidence>
<comment type="caution">
    <text evidence="16">The sequence shown here is derived from an EMBL/GenBank/DDBJ whole genome shotgun (WGS) entry which is preliminary data.</text>
</comment>
<dbReference type="PRINTS" id="PR00344">
    <property type="entry name" value="BCTRLSENSOR"/>
</dbReference>
<keyword evidence="10" id="KW-0902">Two-component regulatory system</keyword>
<keyword evidence="5" id="KW-0597">Phosphoprotein</keyword>
<gene>
    <name evidence="16" type="ORF">CTKZ_03730</name>
</gene>
<accession>A0A401UVU8</accession>
<evidence type="ECO:0000256" key="8">
    <source>
        <dbReference type="ARBA" id="ARBA00022777"/>
    </source>
</evidence>
<dbReference type="GO" id="GO:0000155">
    <property type="term" value="F:phosphorelay sensor kinase activity"/>
    <property type="evidence" value="ECO:0007669"/>
    <property type="project" value="InterPro"/>
</dbReference>
<comment type="subcellular location">
    <subcellularLocation>
        <location evidence="3">Cell membrane</location>
    </subcellularLocation>
</comment>
<dbReference type="Pfam" id="PF00512">
    <property type="entry name" value="HisKA"/>
    <property type="match status" value="1"/>
</dbReference>
<evidence type="ECO:0000256" key="6">
    <source>
        <dbReference type="ARBA" id="ARBA00022679"/>
    </source>
</evidence>
<evidence type="ECO:0000256" key="4">
    <source>
        <dbReference type="ARBA" id="ARBA00012438"/>
    </source>
</evidence>
<dbReference type="SMART" id="SM00304">
    <property type="entry name" value="HAMP"/>
    <property type="match status" value="1"/>
</dbReference>
<evidence type="ECO:0000256" key="1">
    <source>
        <dbReference type="ARBA" id="ARBA00000085"/>
    </source>
</evidence>
<feature type="domain" description="HAMP" evidence="15">
    <location>
        <begin position="243"/>
        <end position="296"/>
    </location>
</feature>
<keyword evidence="8 16" id="KW-0418">Kinase</keyword>
<dbReference type="SUPFAM" id="SSF55874">
    <property type="entry name" value="ATPase domain of HSP90 chaperone/DNA topoisomerase II/histidine kinase"/>
    <property type="match status" value="1"/>
</dbReference>
<comment type="catalytic activity">
    <reaction evidence="1">
        <text>ATP + protein L-histidine = ADP + protein N-phospho-L-histidine.</text>
        <dbReference type="EC" id="2.7.13.3"/>
    </reaction>
</comment>
<dbReference type="InterPro" id="IPR003594">
    <property type="entry name" value="HATPase_dom"/>
</dbReference>
<dbReference type="InterPro" id="IPR003661">
    <property type="entry name" value="HisK_dim/P_dom"/>
</dbReference>
<dbReference type="Pfam" id="PF02518">
    <property type="entry name" value="HATPase_c"/>
    <property type="match status" value="1"/>
</dbReference>
<evidence type="ECO:0000256" key="3">
    <source>
        <dbReference type="ARBA" id="ARBA00004236"/>
    </source>
</evidence>
<evidence type="ECO:0000256" key="12">
    <source>
        <dbReference type="SAM" id="MobiDB-lite"/>
    </source>
</evidence>
<feature type="region of interest" description="Disordered" evidence="12">
    <location>
        <begin position="1"/>
        <end position="56"/>
    </location>
</feature>
<dbReference type="InterPro" id="IPR036890">
    <property type="entry name" value="HATPase_C_sf"/>
</dbReference>
<dbReference type="InterPro" id="IPR005467">
    <property type="entry name" value="His_kinase_dom"/>
</dbReference>
<dbReference type="EC" id="2.7.13.3" evidence="4"/>
<dbReference type="FunFam" id="3.30.565.10:FF:000006">
    <property type="entry name" value="Sensor histidine kinase WalK"/>
    <property type="match status" value="1"/>
</dbReference>
<dbReference type="InterPro" id="IPR036097">
    <property type="entry name" value="HisK_dim/P_sf"/>
</dbReference>
<dbReference type="CDD" id="cd00082">
    <property type="entry name" value="HisKA"/>
    <property type="match status" value="1"/>
</dbReference>
<dbReference type="SUPFAM" id="SSF158472">
    <property type="entry name" value="HAMP domain-like"/>
    <property type="match status" value="1"/>
</dbReference>
<dbReference type="Gene3D" id="6.10.340.10">
    <property type="match status" value="1"/>
</dbReference>
<name>A0A401UVU8_9CELL</name>
<feature type="domain" description="Histidine kinase" evidence="14">
    <location>
        <begin position="311"/>
        <end position="532"/>
    </location>
</feature>
<dbReference type="PROSITE" id="PS50109">
    <property type="entry name" value="HIS_KIN"/>
    <property type="match status" value="1"/>
</dbReference>
<feature type="transmembrane region" description="Helical" evidence="13">
    <location>
        <begin position="70"/>
        <end position="94"/>
    </location>
</feature>
<evidence type="ECO:0000256" key="5">
    <source>
        <dbReference type="ARBA" id="ARBA00022553"/>
    </source>
</evidence>
<dbReference type="SMART" id="SM00387">
    <property type="entry name" value="HATPase_c"/>
    <property type="match status" value="1"/>
</dbReference>
<keyword evidence="6" id="KW-0808">Transferase</keyword>
<evidence type="ECO:0000313" key="16">
    <source>
        <dbReference type="EMBL" id="GCD18811.1"/>
    </source>
</evidence>
<dbReference type="InterPro" id="IPR004358">
    <property type="entry name" value="Sig_transdc_His_kin-like_C"/>
</dbReference>
<feature type="compositionally biased region" description="Pro residues" evidence="12">
    <location>
        <begin position="1"/>
        <end position="26"/>
    </location>
</feature>
<dbReference type="GO" id="GO:0005886">
    <property type="term" value="C:plasma membrane"/>
    <property type="evidence" value="ECO:0007669"/>
    <property type="project" value="UniProtKB-SubCell"/>
</dbReference>
<organism evidence="16 17">
    <name type="scientific">Cellulomonas algicola</name>
    <dbReference type="NCBI Taxonomy" id="2071633"/>
    <lineage>
        <taxon>Bacteria</taxon>
        <taxon>Bacillati</taxon>
        <taxon>Actinomycetota</taxon>
        <taxon>Actinomycetes</taxon>
        <taxon>Micrococcales</taxon>
        <taxon>Cellulomonadaceae</taxon>
        <taxon>Cellulomonas</taxon>
    </lineage>
</organism>
<dbReference type="InterPro" id="IPR003660">
    <property type="entry name" value="HAMP_dom"/>
</dbReference>
<evidence type="ECO:0000256" key="10">
    <source>
        <dbReference type="ARBA" id="ARBA00023012"/>
    </source>
</evidence>
<dbReference type="InterPro" id="IPR050428">
    <property type="entry name" value="TCS_sensor_his_kinase"/>
</dbReference>
<evidence type="ECO:0000256" key="13">
    <source>
        <dbReference type="SAM" id="Phobius"/>
    </source>
</evidence>
<feature type="transmembrane region" description="Helical" evidence="13">
    <location>
        <begin position="219"/>
        <end position="242"/>
    </location>
</feature>
<dbReference type="Pfam" id="PF00672">
    <property type="entry name" value="HAMP"/>
    <property type="match status" value="1"/>
</dbReference>